<dbReference type="EC" id="2.7.13.3" evidence="2"/>
<dbReference type="PRINTS" id="PR00344">
    <property type="entry name" value="BCTRLSENSOR"/>
</dbReference>
<evidence type="ECO:0000256" key="2">
    <source>
        <dbReference type="ARBA" id="ARBA00012438"/>
    </source>
</evidence>
<dbReference type="SUPFAM" id="SSF55874">
    <property type="entry name" value="ATPase domain of HSP90 chaperone/DNA topoisomerase II/histidine kinase"/>
    <property type="match status" value="1"/>
</dbReference>
<evidence type="ECO:0000259" key="8">
    <source>
        <dbReference type="PROSITE" id="PS50109"/>
    </source>
</evidence>
<evidence type="ECO:0000313" key="9">
    <source>
        <dbReference type="EMBL" id="MBH8560977.1"/>
    </source>
</evidence>
<evidence type="ECO:0000256" key="1">
    <source>
        <dbReference type="ARBA" id="ARBA00000085"/>
    </source>
</evidence>
<reference evidence="9 10" key="1">
    <citation type="journal article" date="2021" name="Int. J. Syst. Evol. Microbiol.">
        <title>Amazonocrinis nigriterrae gen. nov., sp. nov., Atlanticothrix silvestris gen. nov., sp. nov. and Dendronalium phyllosphericum gen. nov., sp. nov., nostocacean cyanobacteria from Brazilian environments.</title>
        <authorList>
            <person name="Alvarenga D.O."/>
            <person name="Andreote A.P.D."/>
            <person name="Branco L.H.Z."/>
            <person name="Delbaje E."/>
            <person name="Cruz R.B."/>
            <person name="Varani A.M."/>
            <person name="Fiore M.F."/>
        </authorList>
    </citation>
    <scope>NUCLEOTIDE SEQUENCE [LARGE SCALE GENOMIC DNA]</scope>
    <source>
        <strain evidence="9 10">CENA67</strain>
    </source>
</reference>
<keyword evidence="4" id="KW-0547">Nucleotide-binding</keyword>
<dbReference type="PROSITE" id="PS50109">
    <property type="entry name" value="HIS_KIN"/>
    <property type="match status" value="1"/>
</dbReference>
<sequence>MNILANAIDALEERLGKDVSQSLIPNTHRPLTSIPQIRIRTQLLKPNQVTIAIADNGSGIPEVAKKRVFEPFFTTKPIGKGTGMGLYISYQIISQKHGGSLECISQLGSSTEFVITIPLRQE</sequence>
<dbReference type="InterPro" id="IPR003594">
    <property type="entry name" value="HATPase_dom"/>
</dbReference>
<dbReference type="Proteomes" id="UP000632766">
    <property type="component" value="Unassembled WGS sequence"/>
</dbReference>
<keyword evidence="10" id="KW-1185">Reference proteome</keyword>
<comment type="catalytic activity">
    <reaction evidence="1">
        <text>ATP + protein L-histidine = ADP + protein N-phospho-L-histidine.</text>
        <dbReference type="EC" id="2.7.13.3"/>
    </reaction>
</comment>
<dbReference type="GO" id="GO:0004673">
    <property type="term" value="F:protein histidine kinase activity"/>
    <property type="evidence" value="ECO:0007669"/>
    <property type="project" value="UniProtKB-EC"/>
</dbReference>
<evidence type="ECO:0000256" key="5">
    <source>
        <dbReference type="ARBA" id="ARBA00022777"/>
    </source>
</evidence>
<keyword evidence="3" id="KW-0808">Transferase</keyword>
<dbReference type="RefSeq" id="WP_198123016.1">
    <property type="nucleotide sequence ID" value="NZ_JAECZC010000002.1"/>
</dbReference>
<dbReference type="AlphaFoldDB" id="A0A8J7HJX6"/>
<dbReference type="Pfam" id="PF02518">
    <property type="entry name" value="HATPase_c"/>
    <property type="match status" value="1"/>
</dbReference>
<evidence type="ECO:0000256" key="4">
    <source>
        <dbReference type="ARBA" id="ARBA00022741"/>
    </source>
</evidence>
<proteinExistence type="predicted"/>
<dbReference type="SMART" id="SM00387">
    <property type="entry name" value="HATPase_c"/>
    <property type="match status" value="1"/>
</dbReference>
<evidence type="ECO:0000256" key="7">
    <source>
        <dbReference type="ARBA" id="ARBA00023012"/>
    </source>
</evidence>
<dbReference type="InterPro" id="IPR005467">
    <property type="entry name" value="His_kinase_dom"/>
</dbReference>
<dbReference type="Gene3D" id="3.30.565.10">
    <property type="entry name" value="Histidine kinase-like ATPase, C-terminal domain"/>
    <property type="match status" value="1"/>
</dbReference>
<feature type="domain" description="Histidine kinase" evidence="8">
    <location>
        <begin position="1"/>
        <end position="121"/>
    </location>
</feature>
<dbReference type="PANTHER" id="PTHR43065:SF46">
    <property type="entry name" value="C4-DICARBOXYLATE TRANSPORT SENSOR PROTEIN DCTB"/>
    <property type="match status" value="1"/>
</dbReference>
<evidence type="ECO:0000256" key="3">
    <source>
        <dbReference type="ARBA" id="ARBA00022679"/>
    </source>
</evidence>
<dbReference type="GO" id="GO:0005524">
    <property type="term" value="F:ATP binding"/>
    <property type="evidence" value="ECO:0007669"/>
    <property type="project" value="UniProtKB-KW"/>
</dbReference>
<evidence type="ECO:0000313" key="10">
    <source>
        <dbReference type="Proteomes" id="UP000632766"/>
    </source>
</evidence>
<gene>
    <name evidence="9" type="ORF">I8748_02085</name>
</gene>
<name>A0A8J7HJX6_9NOST</name>
<dbReference type="InterPro" id="IPR036890">
    <property type="entry name" value="HATPase_C_sf"/>
</dbReference>
<protein>
    <recommendedName>
        <fullName evidence="2">histidine kinase</fullName>
        <ecNumber evidence="2">2.7.13.3</ecNumber>
    </recommendedName>
</protein>
<dbReference type="GO" id="GO:0000160">
    <property type="term" value="P:phosphorelay signal transduction system"/>
    <property type="evidence" value="ECO:0007669"/>
    <property type="project" value="UniProtKB-KW"/>
</dbReference>
<accession>A0A8J7HJX6</accession>
<dbReference type="PANTHER" id="PTHR43065">
    <property type="entry name" value="SENSOR HISTIDINE KINASE"/>
    <property type="match status" value="1"/>
</dbReference>
<comment type="caution">
    <text evidence="9">The sequence shown here is derived from an EMBL/GenBank/DDBJ whole genome shotgun (WGS) entry which is preliminary data.</text>
</comment>
<keyword evidence="7" id="KW-0902">Two-component regulatory system</keyword>
<evidence type="ECO:0000256" key="6">
    <source>
        <dbReference type="ARBA" id="ARBA00022840"/>
    </source>
</evidence>
<organism evidence="9 10">
    <name type="scientific">Amazonocrinis nigriterrae CENA67</name>
    <dbReference type="NCBI Taxonomy" id="2794033"/>
    <lineage>
        <taxon>Bacteria</taxon>
        <taxon>Bacillati</taxon>
        <taxon>Cyanobacteriota</taxon>
        <taxon>Cyanophyceae</taxon>
        <taxon>Nostocales</taxon>
        <taxon>Nostocaceae</taxon>
        <taxon>Amazonocrinis</taxon>
        <taxon>Amazonocrinis nigriterrae</taxon>
    </lineage>
</organism>
<keyword evidence="5" id="KW-0418">Kinase</keyword>
<dbReference type="InterPro" id="IPR004358">
    <property type="entry name" value="Sig_transdc_His_kin-like_C"/>
</dbReference>
<keyword evidence="6" id="KW-0067">ATP-binding</keyword>
<dbReference type="EMBL" id="JAECZC010000002">
    <property type="protein sequence ID" value="MBH8560977.1"/>
    <property type="molecule type" value="Genomic_DNA"/>
</dbReference>